<feature type="transmembrane region" description="Helical" evidence="8">
    <location>
        <begin position="404"/>
        <end position="425"/>
    </location>
</feature>
<evidence type="ECO:0000256" key="8">
    <source>
        <dbReference type="SAM" id="Phobius"/>
    </source>
</evidence>
<evidence type="ECO:0000313" key="9">
    <source>
        <dbReference type="EMBL" id="MBN7825240.1"/>
    </source>
</evidence>
<evidence type="ECO:0000256" key="5">
    <source>
        <dbReference type="ARBA" id="ARBA00022856"/>
    </source>
</evidence>
<evidence type="ECO:0000256" key="6">
    <source>
        <dbReference type="ARBA" id="ARBA00022989"/>
    </source>
</evidence>
<proteinExistence type="predicted"/>
<dbReference type="Gene3D" id="1.20.1250.20">
    <property type="entry name" value="MFS general substrate transporter like domains"/>
    <property type="match status" value="2"/>
</dbReference>
<evidence type="ECO:0000256" key="1">
    <source>
        <dbReference type="ARBA" id="ARBA00004651"/>
    </source>
</evidence>
<reference evidence="9" key="1">
    <citation type="submission" date="2021-03" db="EMBL/GenBank/DDBJ databases">
        <title>novel species isolated from a fishpond in China.</title>
        <authorList>
            <person name="Lu H."/>
            <person name="Cai Z."/>
        </authorList>
    </citation>
    <scope>NUCLEOTIDE SEQUENCE</scope>
    <source>
        <strain evidence="9">JCM 30855</strain>
    </source>
</reference>
<dbReference type="GO" id="GO:1904680">
    <property type="term" value="F:peptide transmembrane transporter activity"/>
    <property type="evidence" value="ECO:0007669"/>
    <property type="project" value="InterPro"/>
</dbReference>
<keyword evidence="5" id="KW-0571">Peptide transport</keyword>
<sequence>MRTRDNWLGHPGGLFLLFGTEMWERFSYFAMRALLVLYLVDRVSVQGGGMGWDQADALQLYGNFTMMVYVTPLIGGWLADNHLGRRRAVLLGCLLMALGQFCLALPHQWFVGQQSGLLYAGLALLVTGNGLFKPNISTMVGELYSQQDPRRDGAFTIFYLGINLGMFLAGLAVGWASDFFGSWQWHQGQRLWVRNYQAGFLLAGVGMLLALALQLTLARRCLGRVGLKPVAEHPLRRQQGPAPPLTATERDRLKVILVMGLFTVIFWAGFEQAGGLMNLFADRFVDREMGGTVLSPAYFQSLNPLFIMIFAPLLAGLWAGLGARQPSAPIKFALGLMLLGLGFVFMLAAVMDQRQTTDGLASPWYLVMAYLFHTLGELCLSPIGLSMVTRLSPLRMASLLMGTWYLFMAAANKLAGSLGALIGSSRGGEEQQMLDNALAIFLGLTVVSLLAAVLLFWLTGPLLRWMHPDRASDPSARSEPILQKVS</sequence>
<dbReference type="InterPro" id="IPR000109">
    <property type="entry name" value="POT_fam"/>
</dbReference>
<dbReference type="InterPro" id="IPR050171">
    <property type="entry name" value="MFS_Transporters"/>
</dbReference>
<evidence type="ECO:0000256" key="4">
    <source>
        <dbReference type="ARBA" id="ARBA00022692"/>
    </source>
</evidence>
<gene>
    <name evidence="9" type="ORF">J0A66_08415</name>
</gene>
<feature type="transmembrane region" description="Helical" evidence="8">
    <location>
        <begin position="363"/>
        <end position="383"/>
    </location>
</feature>
<dbReference type="GO" id="GO:0005886">
    <property type="term" value="C:plasma membrane"/>
    <property type="evidence" value="ECO:0007669"/>
    <property type="project" value="UniProtKB-SubCell"/>
</dbReference>
<keyword evidence="3" id="KW-1003">Cell membrane</keyword>
<feature type="transmembrane region" description="Helical" evidence="8">
    <location>
        <begin position="196"/>
        <end position="218"/>
    </location>
</feature>
<dbReference type="GO" id="GO:0015833">
    <property type="term" value="P:peptide transport"/>
    <property type="evidence" value="ECO:0007669"/>
    <property type="project" value="UniProtKB-KW"/>
</dbReference>
<protein>
    <submittedName>
        <fullName evidence="9">Peptide MFS transporter</fullName>
    </submittedName>
</protein>
<keyword evidence="5" id="KW-0653">Protein transport</keyword>
<dbReference type="Proteomes" id="UP000664654">
    <property type="component" value="Unassembled WGS sequence"/>
</dbReference>
<keyword evidence="6 8" id="KW-1133">Transmembrane helix</keyword>
<dbReference type="NCBIfam" id="TIGR00924">
    <property type="entry name" value="yjdL_sub1_fam"/>
    <property type="match status" value="2"/>
</dbReference>
<accession>A0A939INV4</accession>
<feature type="transmembrane region" description="Helical" evidence="8">
    <location>
        <begin position="60"/>
        <end position="79"/>
    </location>
</feature>
<dbReference type="PANTHER" id="PTHR23517">
    <property type="entry name" value="RESISTANCE PROTEIN MDTM, PUTATIVE-RELATED-RELATED"/>
    <property type="match status" value="1"/>
</dbReference>
<comment type="subcellular location">
    <subcellularLocation>
        <location evidence="1">Cell membrane</location>
        <topology evidence="1">Multi-pass membrane protein</topology>
    </subcellularLocation>
</comment>
<feature type="transmembrane region" description="Helical" evidence="8">
    <location>
        <begin position="88"/>
        <end position="110"/>
    </location>
</feature>
<name>A0A939INV4_9ALTE</name>
<dbReference type="InterPro" id="IPR005279">
    <property type="entry name" value="Dipep/tripep_permease"/>
</dbReference>
<organism evidence="9 10">
    <name type="scientific">Bowmanella dokdonensis</name>
    <dbReference type="NCBI Taxonomy" id="751969"/>
    <lineage>
        <taxon>Bacteria</taxon>
        <taxon>Pseudomonadati</taxon>
        <taxon>Pseudomonadota</taxon>
        <taxon>Gammaproteobacteria</taxon>
        <taxon>Alteromonadales</taxon>
        <taxon>Alteromonadaceae</taxon>
        <taxon>Bowmanella</taxon>
    </lineage>
</organism>
<comment type="caution">
    <text evidence="9">The sequence shown here is derived from an EMBL/GenBank/DDBJ whole genome shotgun (WGS) entry which is preliminary data.</text>
</comment>
<feature type="transmembrane region" description="Helical" evidence="8">
    <location>
        <begin position="153"/>
        <end position="176"/>
    </location>
</feature>
<dbReference type="AlphaFoldDB" id="A0A939INV4"/>
<keyword evidence="2" id="KW-0813">Transport</keyword>
<evidence type="ECO:0000256" key="2">
    <source>
        <dbReference type="ARBA" id="ARBA00022448"/>
    </source>
</evidence>
<dbReference type="RefSeq" id="WP_206573358.1">
    <property type="nucleotide sequence ID" value="NZ_JAFKCV010000004.1"/>
</dbReference>
<dbReference type="EMBL" id="JAFKCV010000004">
    <property type="protein sequence ID" value="MBN7825240.1"/>
    <property type="molecule type" value="Genomic_DNA"/>
</dbReference>
<dbReference type="CDD" id="cd17346">
    <property type="entry name" value="MFS_DtpA_like"/>
    <property type="match status" value="1"/>
</dbReference>
<dbReference type="PANTHER" id="PTHR23517:SF15">
    <property type="entry name" value="PROTON-DEPENDENT OLIGOPEPTIDE FAMILY TRANSPORT PROTEIN"/>
    <property type="match status" value="1"/>
</dbReference>
<keyword evidence="4 8" id="KW-0812">Transmembrane</keyword>
<evidence type="ECO:0000313" key="10">
    <source>
        <dbReference type="Proteomes" id="UP000664654"/>
    </source>
</evidence>
<feature type="transmembrane region" description="Helical" evidence="8">
    <location>
        <begin position="332"/>
        <end position="351"/>
    </location>
</feature>
<feature type="transmembrane region" description="Helical" evidence="8">
    <location>
        <begin position="301"/>
        <end position="320"/>
    </location>
</feature>
<feature type="transmembrane region" description="Helical" evidence="8">
    <location>
        <begin position="12"/>
        <end position="40"/>
    </location>
</feature>
<evidence type="ECO:0000256" key="3">
    <source>
        <dbReference type="ARBA" id="ARBA00022475"/>
    </source>
</evidence>
<keyword evidence="7 8" id="KW-0472">Membrane</keyword>
<evidence type="ECO:0000256" key="7">
    <source>
        <dbReference type="ARBA" id="ARBA00023136"/>
    </source>
</evidence>
<dbReference type="SUPFAM" id="SSF103473">
    <property type="entry name" value="MFS general substrate transporter"/>
    <property type="match status" value="1"/>
</dbReference>
<dbReference type="InterPro" id="IPR036259">
    <property type="entry name" value="MFS_trans_sf"/>
</dbReference>
<feature type="transmembrane region" description="Helical" evidence="8">
    <location>
        <begin position="255"/>
        <end position="281"/>
    </location>
</feature>
<keyword evidence="10" id="KW-1185">Reference proteome</keyword>
<feature type="transmembrane region" description="Helical" evidence="8">
    <location>
        <begin position="116"/>
        <end position="132"/>
    </location>
</feature>
<feature type="transmembrane region" description="Helical" evidence="8">
    <location>
        <begin position="437"/>
        <end position="458"/>
    </location>
</feature>
<dbReference type="Pfam" id="PF00854">
    <property type="entry name" value="PTR2"/>
    <property type="match status" value="2"/>
</dbReference>